<evidence type="ECO:0000256" key="1">
    <source>
        <dbReference type="SAM" id="MobiDB-lite"/>
    </source>
</evidence>
<organism evidence="2 3">
    <name type="scientific">Streptomyces telluris</name>
    <dbReference type="NCBI Taxonomy" id="2720021"/>
    <lineage>
        <taxon>Bacteria</taxon>
        <taxon>Bacillati</taxon>
        <taxon>Actinomycetota</taxon>
        <taxon>Actinomycetes</taxon>
        <taxon>Kitasatosporales</taxon>
        <taxon>Streptomycetaceae</taxon>
        <taxon>Streptomyces</taxon>
    </lineage>
</organism>
<dbReference type="AlphaFoldDB" id="A0A9X2RRG0"/>
<feature type="compositionally biased region" description="Low complexity" evidence="1">
    <location>
        <begin position="113"/>
        <end position="126"/>
    </location>
</feature>
<evidence type="ECO:0000313" key="2">
    <source>
        <dbReference type="EMBL" id="MCQ8775154.1"/>
    </source>
</evidence>
<feature type="region of interest" description="Disordered" evidence="1">
    <location>
        <begin position="102"/>
        <end position="126"/>
    </location>
</feature>
<sequence length="126" mass="13671">MDSEQASTVGDGQVPERTPEPPVRVRLPDGQGVVCRLLARRQTAEGLWLYKVALPLWAHVRLGQRDTTEPVDTVFYVAADQARPLPGVSYTGVPIRRHPLVIARARTGRRPRATAPTGTPAGTEAA</sequence>
<comment type="caution">
    <text evidence="2">The sequence shown here is derived from an EMBL/GenBank/DDBJ whole genome shotgun (WGS) entry which is preliminary data.</text>
</comment>
<evidence type="ECO:0000313" key="3">
    <source>
        <dbReference type="Proteomes" id="UP001142374"/>
    </source>
</evidence>
<dbReference type="Proteomes" id="UP001142374">
    <property type="component" value="Unassembled WGS sequence"/>
</dbReference>
<feature type="region of interest" description="Disordered" evidence="1">
    <location>
        <begin position="1"/>
        <end position="27"/>
    </location>
</feature>
<keyword evidence="3" id="KW-1185">Reference proteome</keyword>
<accession>A0A9X2RRG0</accession>
<name>A0A9X2RRG0_9ACTN</name>
<feature type="non-terminal residue" evidence="2">
    <location>
        <position position="126"/>
    </location>
</feature>
<dbReference type="EMBL" id="JANIID010000087">
    <property type="protein sequence ID" value="MCQ8775154.1"/>
    <property type="molecule type" value="Genomic_DNA"/>
</dbReference>
<gene>
    <name evidence="2" type="ORF">NQU55_36200</name>
</gene>
<feature type="compositionally biased region" description="Polar residues" evidence="1">
    <location>
        <begin position="1"/>
        <end position="10"/>
    </location>
</feature>
<reference evidence="2" key="1">
    <citation type="submission" date="2022-06" db="EMBL/GenBank/DDBJ databases">
        <title>WGS of actinobacteria.</title>
        <authorList>
            <person name="Thawai C."/>
        </authorList>
    </citation>
    <scope>NUCLEOTIDE SEQUENCE</scope>
    <source>
        <strain evidence="2">AA8</strain>
    </source>
</reference>
<proteinExistence type="predicted"/>
<protein>
    <submittedName>
        <fullName evidence="2">Uncharacterized protein</fullName>
    </submittedName>
</protein>